<protein>
    <recommendedName>
        <fullName evidence="2">Ecp2 effector protein-like domain-containing protein</fullName>
    </recommendedName>
</protein>
<sequence length="180" mass="20129">MVWFLIALALWSFFCISSAHPFSDAIAGRNSDVDLGHRDITLGGTTLYWTNMATNQSYCTLEPIDPIDFTELDILSNDCQQISNSSKQNPGFWTATDWARGANAPWVVLNQYRTCRLSVMRLNGADAAEIGNLDVAQWIDQALLDFSDPTWILPTISTTNCLLDSFPNLVWKLTHPLEPS</sequence>
<gene>
    <name evidence="3" type="ORF">QBC46DRAFT_355151</name>
</gene>
<comment type="caution">
    <text evidence="3">The sequence shown here is derived from an EMBL/GenBank/DDBJ whole genome shotgun (WGS) entry which is preliminary data.</text>
</comment>
<feature type="signal peptide" evidence="1">
    <location>
        <begin position="1"/>
        <end position="19"/>
    </location>
</feature>
<name>A0AAN6S484_9PEZI</name>
<evidence type="ECO:0000259" key="2">
    <source>
        <dbReference type="Pfam" id="PF14856"/>
    </source>
</evidence>
<evidence type="ECO:0000256" key="1">
    <source>
        <dbReference type="SAM" id="SignalP"/>
    </source>
</evidence>
<feature type="domain" description="Ecp2 effector protein-like" evidence="2">
    <location>
        <begin position="75"/>
        <end position="148"/>
    </location>
</feature>
<feature type="chain" id="PRO_5043045964" description="Ecp2 effector protein-like domain-containing protein" evidence="1">
    <location>
        <begin position="20"/>
        <end position="180"/>
    </location>
</feature>
<keyword evidence="1" id="KW-0732">Signal</keyword>
<dbReference type="AlphaFoldDB" id="A0AAN6S484"/>
<reference evidence="4" key="1">
    <citation type="journal article" date="2023" name="Mol. Phylogenet. Evol.">
        <title>Genome-scale phylogeny and comparative genomics of the fungal order Sordariales.</title>
        <authorList>
            <person name="Hensen N."/>
            <person name="Bonometti L."/>
            <person name="Westerberg I."/>
            <person name="Brannstrom I.O."/>
            <person name="Guillou S."/>
            <person name="Cros-Aarteil S."/>
            <person name="Calhoun S."/>
            <person name="Haridas S."/>
            <person name="Kuo A."/>
            <person name="Mondo S."/>
            <person name="Pangilinan J."/>
            <person name="Riley R."/>
            <person name="LaButti K."/>
            <person name="Andreopoulos B."/>
            <person name="Lipzen A."/>
            <person name="Chen C."/>
            <person name="Yan M."/>
            <person name="Daum C."/>
            <person name="Ng V."/>
            <person name="Clum A."/>
            <person name="Steindorff A."/>
            <person name="Ohm R.A."/>
            <person name="Martin F."/>
            <person name="Silar P."/>
            <person name="Natvig D.O."/>
            <person name="Lalanne C."/>
            <person name="Gautier V."/>
            <person name="Ament-Velasquez S.L."/>
            <person name="Kruys A."/>
            <person name="Hutchinson M.I."/>
            <person name="Powell A.J."/>
            <person name="Barry K."/>
            <person name="Miller A.N."/>
            <person name="Grigoriev I.V."/>
            <person name="Debuchy R."/>
            <person name="Gladieux P."/>
            <person name="Hiltunen Thoren M."/>
            <person name="Johannesson H."/>
        </authorList>
    </citation>
    <scope>NUCLEOTIDE SEQUENCE [LARGE SCALE GENOMIC DNA]</scope>
    <source>
        <strain evidence="4">CBS 340.73</strain>
    </source>
</reference>
<dbReference type="InterPro" id="IPR029226">
    <property type="entry name" value="Ecp2-like"/>
</dbReference>
<proteinExistence type="predicted"/>
<accession>A0AAN6S484</accession>
<evidence type="ECO:0000313" key="4">
    <source>
        <dbReference type="Proteomes" id="UP001303473"/>
    </source>
</evidence>
<dbReference type="Pfam" id="PF14856">
    <property type="entry name" value="Hce2"/>
    <property type="match status" value="1"/>
</dbReference>
<organism evidence="3 4">
    <name type="scientific">Diplogelasinospora grovesii</name>
    <dbReference type="NCBI Taxonomy" id="303347"/>
    <lineage>
        <taxon>Eukaryota</taxon>
        <taxon>Fungi</taxon>
        <taxon>Dikarya</taxon>
        <taxon>Ascomycota</taxon>
        <taxon>Pezizomycotina</taxon>
        <taxon>Sordariomycetes</taxon>
        <taxon>Sordariomycetidae</taxon>
        <taxon>Sordariales</taxon>
        <taxon>Diplogelasinosporaceae</taxon>
        <taxon>Diplogelasinospora</taxon>
    </lineage>
</organism>
<dbReference type="Proteomes" id="UP001303473">
    <property type="component" value="Unassembled WGS sequence"/>
</dbReference>
<keyword evidence="4" id="KW-1185">Reference proteome</keyword>
<dbReference type="EMBL" id="MU853814">
    <property type="protein sequence ID" value="KAK3939261.1"/>
    <property type="molecule type" value="Genomic_DNA"/>
</dbReference>
<evidence type="ECO:0000313" key="3">
    <source>
        <dbReference type="EMBL" id="KAK3939261.1"/>
    </source>
</evidence>